<reference evidence="1 2" key="1">
    <citation type="submission" date="2023-10" db="EMBL/GenBank/DDBJ databases">
        <title>Chromosome-scale genome assembly provides insights into flower coloration mechanisms of Canna indica.</title>
        <authorList>
            <person name="Li C."/>
        </authorList>
    </citation>
    <scope>NUCLEOTIDE SEQUENCE [LARGE SCALE GENOMIC DNA]</scope>
    <source>
        <tissue evidence="1">Flower</tissue>
    </source>
</reference>
<organism evidence="1 2">
    <name type="scientific">Canna indica</name>
    <name type="common">Indian-shot</name>
    <dbReference type="NCBI Taxonomy" id="4628"/>
    <lineage>
        <taxon>Eukaryota</taxon>
        <taxon>Viridiplantae</taxon>
        <taxon>Streptophyta</taxon>
        <taxon>Embryophyta</taxon>
        <taxon>Tracheophyta</taxon>
        <taxon>Spermatophyta</taxon>
        <taxon>Magnoliopsida</taxon>
        <taxon>Liliopsida</taxon>
        <taxon>Zingiberales</taxon>
        <taxon>Cannaceae</taxon>
        <taxon>Canna</taxon>
    </lineage>
</organism>
<protein>
    <recommendedName>
        <fullName evidence="3">Reverse transcriptase zinc-binding domain-containing protein</fullName>
    </recommendedName>
</protein>
<evidence type="ECO:0008006" key="3">
    <source>
        <dbReference type="Google" id="ProtNLM"/>
    </source>
</evidence>
<dbReference type="EMBL" id="CP136893">
    <property type="protein sequence ID" value="WOL05041.1"/>
    <property type="molecule type" value="Genomic_DNA"/>
</dbReference>
<evidence type="ECO:0000313" key="2">
    <source>
        <dbReference type="Proteomes" id="UP001327560"/>
    </source>
</evidence>
<name>A0AAQ3QD01_9LILI</name>
<keyword evidence="2" id="KW-1185">Reference proteome</keyword>
<gene>
    <name evidence="1" type="ORF">Cni_G13764</name>
</gene>
<dbReference type="AlphaFoldDB" id="A0AAQ3QD01"/>
<proteinExistence type="predicted"/>
<dbReference type="Proteomes" id="UP001327560">
    <property type="component" value="Chromosome 4"/>
</dbReference>
<accession>A0AAQ3QD01</accession>
<evidence type="ECO:0000313" key="1">
    <source>
        <dbReference type="EMBL" id="WOL05041.1"/>
    </source>
</evidence>
<sequence length="146" mass="17078">MVTDCLSRLIDHAANSGLIRGLLNDHLSNPVPIWVAKEIGMRRCLFFWVGADCISAKGLCLVAWEKITCLKSDDGLGILNIRDHNSARICSWLWKVMNNYNLYWTRILQQLYGDYRSWNHTTFLRRASPGDDDRWYFLLGRQWYAH</sequence>